<dbReference type="RefSeq" id="WP_136874169.1">
    <property type="nucleotide sequence ID" value="NZ_SWBO01000001.1"/>
</dbReference>
<dbReference type="OrthoDB" id="9802649at2"/>
<dbReference type="SUPFAM" id="SSF53448">
    <property type="entry name" value="Nucleotide-diphospho-sugar transferases"/>
    <property type="match status" value="1"/>
</dbReference>
<keyword evidence="2" id="KW-0808">Transferase</keyword>
<dbReference type="GO" id="GO:0016740">
    <property type="term" value="F:transferase activity"/>
    <property type="evidence" value="ECO:0007669"/>
    <property type="project" value="UniProtKB-KW"/>
</dbReference>
<organism evidence="2 3">
    <name type="scientific">Pedobacter cryotolerans</name>
    <dbReference type="NCBI Taxonomy" id="2571270"/>
    <lineage>
        <taxon>Bacteria</taxon>
        <taxon>Pseudomonadati</taxon>
        <taxon>Bacteroidota</taxon>
        <taxon>Sphingobacteriia</taxon>
        <taxon>Sphingobacteriales</taxon>
        <taxon>Sphingobacteriaceae</taxon>
        <taxon>Pedobacter</taxon>
    </lineage>
</organism>
<dbReference type="CDD" id="cd00761">
    <property type="entry name" value="Glyco_tranf_GTA_type"/>
    <property type="match status" value="1"/>
</dbReference>
<dbReference type="InterPro" id="IPR029044">
    <property type="entry name" value="Nucleotide-diphossugar_trans"/>
</dbReference>
<evidence type="ECO:0000313" key="2">
    <source>
        <dbReference type="EMBL" id="TKC03494.1"/>
    </source>
</evidence>
<comment type="caution">
    <text evidence="2">The sequence shown here is derived from an EMBL/GenBank/DDBJ whole genome shotgun (WGS) entry which is preliminary data.</text>
</comment>
<dbReference type="Pfam" id="PF00535">
    <property type="entry name" value="Glycos_transf_2"/>
    <property type="match status" value="1"/>
</dbReference>
<reference evidence="2 3" key="1">
    <citation type="submission" date="2019-04" db="EMBL/GenBank/DDBJ databases">
        <title>Pedobacter sp. AR-2-6 sp. nov., isolated from Arctic soil.</title>
        <authorList>
            <person name="Dahal R.H."/>
            <person name="Kim D.-U."/>
        </authorList>
    </citation>
    <scope>NUCLEOTIDE SEQUENCE [LARGE SCALE GENOMIC DNA]</scope>
    <source>
        <strain evidence="2 3">AR-2-6</strain>
    </source>
</reference>
<dbReference type="AlphaFoldDB" id="A0A4V6WN17"/>
<dbReference type="InterPro" id="IPR050834">
    <property type="entry name" value="Glycosyltransf_2"/>
</dbReference>
<dbReference type="Gene3D" id="3.90.550.10">
    <property type="entry name" value="Spore Coat Polysaccharide Biosynthesis Protein SpsA, Chain A"/>
    <property type="match status" value="1"/>
</dbReference>
<keyword evidence="3" id="KW-1185">Reference proteome</keyword>
<protein>
    <submittedName>
        <fullName evidence="2">Glycosyltransferase family 2 protein</fullName>
    </submittedName>
</protein>
<accession>A0A4V6WN17</accession>
<dbReference type="EMBL" id="SWBO01000001">
    <property type="protein sequence ID" value="TKC03494.1"/>
    <property type="molecule type" value="Genomic_DNA"/>
</dbReference>
<dbReference type="PANTHER" id="PTHR43685:SF2">
    <property type="entry name" value="GLYCOSYLTRANSFERASE 2-LIKE DOMAIN-CONTAINING PROTEIN"/>
    <property type="match status" value="1"/>
</dbReference>
<dbReference type="PANTHER" id="PTHR43685">
    <property type="entry name" value="GLYCOSYLTRANSFERASE"/>
    <property type="match status" value="1"/>
</dbReference>
<gene>
    <name evidence="2" type="ORF">FA045_02685</name>
</gene>
<sequence length="300" mass="35101">MNKDVLVSIVIPVYNRENIITETINCAINQTYKNIEIIVSDNCSTDNTLAIIKDLALADNRIKILQNSENLGPVLNWKNCIDHVSGDFVKILWSDDLITENFIEETLKLFTDDCAFVMSAIKHFNGNIENVIFESNYQQRTVYDKDEYLKNILIYNKVVFPVSPGCALFRTKDIKSSFLEEVPNPESLVFKRYGAGNDLLLFIITANKYKYIKVVPQFLSYFRSHSESLTLSNSLDIYYEYAKWYFINNEYRKLIPDFGAKIYFRNLRDSMTYKIMVKYINVKVNLFTKIKYYLLKKVQI</sequence>
<feature type="domain" description="Glycosyltransferase 2-like" evidence="1">
    <location>
        <begin position="8"/>
        <end position="175"/>
    </location>
</feature>
<evidence type="ECO:0000313" key="3">
    <source>
        <dbReference type="Proteomes" id="UP000310477"/>
    </source>
</evidence>
<proteinExistence type="predicted"/>
<evidence type="ECO:0000259" key="1">
    <source>
        <dbReference type="Pfam" id="PF00535"/>
    </source>
</evidence>
<name>A0A4V6WN17_9SPHI</name>
<dbReference type="Proteomes" id="UP000310477">
    <property type="component" value="Unassembled WGS sequence"/>
</dbReference>
<dbReference type="InterPro" id="IPR001173">
    <property type="entry name" value="Glyco_trans_2-like"/>
</dbReference>